<organism evidence="2 3">
    <name type="scientific">Amphritea balenae</name>
    <dbReference type="NCBI Taxonomy" id="452629"/>
    <lineage>
        <taxon>Bacteria</taxon>
        <taxon>Pseudomonadati</taxon>
        <taxon>Pseudomonadota</taxon>
        <taxon>Gammaproteobacteria</taxon>
        <taxon>Oceanospirillales</taxon>
        <taxon>Oceanospirillaceae</taxon>
        <taxon>Amphritea</taxon>
    </lineage>
</organism>
<feature type="signal peptide" evidence="1">
    <location>
        <begin position="1"/>
        <end position="20"/>
    </location>
</feature>
<dbReference type="Pfam" id="PF04214">
    <property type="entry name" value="DUF411"/>
    <property type="match status" value="1"/>
</dbReference>
<evidence type="ECO:0000313" key="3">
    <source>
        <dbReference type="Proteomes" id="UP000267535"/>
    </source>
</evidence>
<evidence type="ECO:0000313" key="2">
    <source>
        <dbReference type="EMBL" id="RRC99026.1"/>
    </source>
</evidence>
<evidence type="ECO:0000256" key="1">
    <source>
        <dbReference type="SAM" id="SignalP"/>
    </source>
</evidence>
<protein>
    <submittedName>
        <fullName evidence="2">DUF411 domain-containing protein</fullName>
    </submittedName>
</protein>
<keyword evidence="3" id="KW-1185">Reference proteome</keyword>
<proteinExistence type="predicted"/>
<dbReference type="AlphaFoldDB" id="A0A3P1SPF9"/>
<reference evidence="2 3" key="1">
    <citation type="submission" date="2018-11" db="EMBL/GenBank/DDBJ databases">
        <title>The draft genome sequence of Amphritea balenae JAMM 1525T.</title>
        <authorList>
            <person name="Fang Z."/>
            <person name="Zhang Y."/>
            <person name="Han X."/>
        </authorList>
    </citation>
    <scope>NUCLEOTIDE SEQUENCE [LARGE SCALE GENOMIC DNA]</scope>
    <source>
        <strain evidence="2 3">JAMM 1525</strain>
    </source>
</reference>
<accession>A0A3P1SPF9</accession>
<keyword evidence="1" id="KW-0732">Signal</keyword>
<gene>
    <name evidence="2" type="ORF">EHS89_11975</name>
</gene>
<dbReference type="InterPro" id="IPR036249">
    <property type="entry name" value="Thioredoxin-like_sf"/>
</dbReference>
<sequence length="159" mass="17449">MKKMFLILAGMLSLSLNSYAENPLWLEGKTQDSYEITVYRSASCGCCKGWISHLKDHNFSVKDVVVNDVNPHKTRLGVPTQAASCHTAEVNGKVIEGHVPAQDIKRLLATENDIRLLAVPGMPSGGPGMDMTGAPKNAFTVFSVDSQNQVNSYKQYKDY</sequence>
<dbReference type="InterPro" id="IPR007332">
    <property type="entry name" value="DUF411"/>
</dbReference>
<dbReference type="OrthoDB" id="14727at2"/>
<dbReference type="SUPFAM" id="SSF52833">
    <property type="entry name" value="Thioredoxin-like"/>
    <property type="match status" value="1"/>
</dbReference>
<dbReference type="Proteomes" id="UP000267535">
    <property type="component" value="Unassembled WGS sequence"/>
</dbReference>
<dbReference type="EMBL" id="RQXV01000006">
    <property type="protein sequence ID" value="RRC99026.1"/>
    <property type="molecule type" value="Genomic_DNA"/>
</dbReference>
<comment type="caution">
    <text evidence="2">The sequence shown here is derived from an EMBL/GenBank/DDBJ whole genome shotgun (WGS) entry which is preliminary data.</text>
</comment>
<feature type="chain" id="PRO_5018296818" evidence="1">
    <location>
        <begin position="21"/>
        <end position="159"/>
    </location>
</feature>
<name>A0A3P1SPF9_9GAMM</name>